<evidence type="ECO:0008006" key="3">
    <source>
        <dbReference type="Google" id="ProtNLM"/>
    </source>
</evidence>
<gene>
    <name evidence="1" type="ORF">B7H23_07685</name>
</gene>
<dbReference type="GO" id="GO:0032259">
    <property type="term" value="P:methylation"/>
    <property type="evidence" value="ECO:0007669"/>
    <property type="project" value="InterPro"/>
</dbReference>
<comment type="caution">
    <text evidence="1">The sequence shown here is derived from an EMBL/GenBank/DDBJ whole genome shotgun (WGS) entry which is preliminary data.</text>
</comment>
<reference evidence="2" key="1">
    <citation type="journal article" date="2017" name="Int. J. Syst. Evol. Microbiol.">
        <title>Notoacmeibacter marinus gen. nov., sp. nov., isolated from the gut of a limpet and proposal of Notoacmeibacteraceae fam. nov. in the order Rhizobiales of the class Alphaproteobacteria.</title>
        <authorList>
            <person name="Huang Z."/>
            <person name="Guo F."/>
            <person name="Lai Q."/>
        </authorList>
    </citation>
    <scope>NUCLEOTIDE SEQUENCE [LARGE SCALE GENOMIC DNA]</scope>
    <source>
        <strain evidence="2">XMTR2A4</strain>
    </source>
</reference>
<organism evidence="1 2">
    <name type="scientific">Notoacmeibacter marinus</name>
    <dbReference type="NCBI Taxonomy" id="1876515"/>
    <lineage>
        <taxon>Bacteria</taxon>
        <taxon>Pseudomonadati</taxon>
        <taxon>Pseudomonadota</taxon>
        <taxon>Alphaproteobacteria</taxon>
        <taxon>Hyphomicrobiales</taxon>
        <taxon>Notoacmeibacteraceae</taxon>
        <taxon>Notoacmeibacter</taxon>
    </lineage>
</organism>
<dbReference type="AlphaFoldDB" id="A0A231V3I2"/>
<proteinExistence type="predicted"/>
<dbReference type="GO" id="GO:0003676">
    <property type="term" value="F:nucleic acid binding"/>
    <property type="evidence" value="ECO:0007669"/>
    <property type="project" value="InterPro"/>
</dbReference>
<sequence>MAGASLGPNRAANEYYPTPPEATRALLNAEHFEGSIWEPACGEGWISSELTAAGYFVVSTDIDDYGFGTPDTDFLSTRIPRGKNIITNPPYGRGLADRFVRQALHFCEGTGGRVAMLLNIASLCHPDRHGSFTRRPPSVIYALDDCVCYPNGKPEQATRYTNTHRYCWVIWEPEHTTRTEFRWLSTAPFRN</sequence>
<protein>
    <recommendedName>
        <fullName evidence="3">SAM-dependent methyltransferase</fullName>
    </recommendedName>
</protein>
<evidence type="ECO:0000313" key="2">
    <source>
        <dbReference type="Proteomes" id="UP000215405"/>
    </source>
</evidence>
<evidence type="ECO:0000313" key="1">
    <source>
        <dbReference type="EMBL" id="OXT02745.1"/>
    </source>
</evidence>
<dbReference type="Proteomes" id="UP000215405">
    <property type="component" value="Unassembled WGS sequence"/>
</dbReference>
<name>A0A231V3I2_9HYPH</name>
<dbReference type="PROSITE" id="PS00092">
    <property type="entry name" value="N6_MTASE"/>
    <property type="match status" value="1"/>
</dbReference>
<keyword evidence="2" id="KW-1185">Reference proteome</keyword>
<dbReference type="InterPro" id="IPR029063">
    <property type="entry name" value="SAM-dependent_MTases_sf"/>
</dbReference>
<dbReference type="SUPFAM" id="SSF53335">
    <property type="entry name" value="S-adenosyl-L-methionine-dependent methyltransferases"/>
    <property type="match status" value="1"/>
</dbReference>
<accession>A0A231V3I2</accession>
<dbReference type="EMBL" id="NBYO01000001">
    <property type="protein sequence ID" value="OXT02745.1"/>
    <property type="molecule type" value="Genomic_DNA"/>
</dbReference>
<dbReference type="GO" id="GO:0008168">
    <property type="term" value="F:methyltransferase activity"/>
    <property type="evidence" value="ECO:0007669"/>
    <property type="project" value="InterPro"/>
</dbReference>
<dbReference type="InterPro" id="IPR002052">
    <property type="entry name" value="DNA_methylase_N6_adenine_CS"/>
</dbReference>